<gene>
    <name evidence="2" type="ORF">CR513_56056</name>
</gene>
<evidence type="ECO:0000313" key="2">
    <source>
        <dbReference type="EMBL" id="RDX65294.1"/>
    </source>
</evidence>
<proteinExistence type="predicted"/>
<comment type="caution">
    <text evidence="2">The sequence shown here is derived from an EMBL/GenBank/DDBJ whole genome shotgun (WGS) entry which is preliminary data.</text>
</comment>
<dbReference type="AlphaFoldDB" id="A0A371EH28"/>
<feature type="domain" description="Retrovirus-related Pol polyprotein from transposon TNT 1-94-like beta-barrel" evidence="1">
    <location>
        <begin position="1"/>
        <end position="52"/>
    </location>
</feature>
<organism evidence="2 3">
    <name type="scientific">Mucuna pruriens</name>
    <name type="common">Velvet bean</name>
    <name type="synonym">Dolichos pruriens</name>
    <dbReference type="NCBI Taxonomy" id="157652"/>
    <lineage>
        <taxon>Eukaryota</taxon>
        <taxon>Viridiplantae</taxon>
        <taxon>Streptophyta</taxon>
        <taxon>Embryophyta</taxon>
        <taxon>Tracheophyta</taxon>
        <taxon>Spermatophyta</taxon>
        <taxon>Magnoliopsida</taxon>
        <taxon>eudicotyledons</taxon>
        <taxon>Gunneridae</taxon>
        <taxon>Pentapetalae</taxon>
        <taxon>rosids</taxon>
        <taxon>fabids</taxon>
        <taxon>Fabales</taxon>
        <taxon>Fabaceae</taxon>
        <taxon>Papilionoideae</taxon>
        <taxon>50 kb inversion clade</taxon>
        <taxon>NPAAA clade</taxon>
        <taxon>indigoferoid/millettioid clade</taxon>
        <taxon>Phaseoleae</taxon>
        <taxon>Mucuna</taxon>
    </lineage>
</organism>
<evidence type="ECO:0000259" key="1">
    <source>
        <dbReference type="Pfam" id="PF22936"/>
    </source>
</evidence>
<accession>A0A371EH28</accession>
<dbReference type="Pfam" id="PF22936">
    <property type="entry name" value="Pol_BBD"/>
    <property type="match status" value="1"/>
</dbReference>
<dbReference type="EMBL" id="QJKJ01013984">
    <property type="protein sequence ID" value="RDX65294.1"/>
    <property type="molecule type" value="Genomic_DNA"/>
</dbReference>
<dbReference type="Proteomes" id="UP000257109">
    <property type="component" value="Unassembled WGS sequence"/>
</dbReference>
<dbReference type="InterPro" id="IPR054722">
    <property type="entry name" value="PolX-like_BBD"/>
</dbReference>
<keyword evidence="3" id="KW-1185">Reference proteome</keyword>
<feature type="non-terminal residue" evidence="2">
    <location>
        <position position="1"/>
    </location>
</feature>
<name>A0A371EH28_MUCPR</name>
<sequence>MGNNATCKVVGMGSIKLIIKIDGIEKILTKVKYVPVLKQNLISVGNLEEVGFSFEVEIVDTTLNRGKIWHQRLNHISECGFQELEKQRGYYTLNFVNNMFMERKQGFSLVPKSTRSRRSLTTSIQNFGGHQTLILMEITYTFIIFINNFNNKNFNRKVWIYLLESKDEAFKTFVQWKT</sequence>
<reference evidence="2" key="1">
    <citation type="submission" date="2018-05" db="EMBL/GenBank/DDBJ databases">
        <title>Draft genome of Mucuna pruriens seed.</title>
        <authorList>
            <person name="Nnadi N.E."/>
            <person name="Vos R."/>
            <person name="Hasami M.H."/>
            <person name="Devisetty U.K."/>
            <person name="Aguiy J.C."/>
        </authorList>
    </citation>
    <scope>NUCLEOTIDE SEQUENCE [LARGE SCALE GENOMIC DNA]</scope>
    <source>
        <strain evidence="2">JCA_2017</strain>
    </source>
</reference>
<evidence type="ECO:0000313" key="3">
    <source>
        <dbReference type="Proteomes" id="UP000257109"/>
    </source>
</evidence>
<dbReference type="OrthoDB" id="1750507at2759"/>
<protein>
    <recommendedName>
        <fullName evidence="1">Retrovirus-related Pol polyprotein from transposon TNT 1-94-like beta-barrel domain-containing protein</fullName>
    </recommendedName>
</protein>